<dbReference type="InterPro" id="IPR018168">
    <property type="entry name" value="Ubi_Hdrlase_CS"/>
</dbReference>
<dbReference type="NCBIfam" id="TIGR01988">
    <property type="entry name" value="Ubi-OHases"/>
    <property type="match status" value="1"/>
</dbReference>
<keyword evidence="5" id="KW-0274">FAD</keyword>
<dbReference type="GO" id="GO:0110142">
    <property type="term" value="C:ubiquinone biosynthesis complex"/>
    <property type="evidence" value="ECO:0007669"/>
    <property type="project" value="UniProtKB-ARBA"/>
</dbReference>
<dbReference type="InterPro" id="IPR002938">
    <property type="entry name" value="FAD-bd"/>
</dbReference>
<evidence type="ECO:0000256" key="6">
    <source>
        <dbReference type="ARBA" id="ARBA00023002"/>
    </source>
</evidence>
<dbReference type="PANTHER" id="PTHR43876">
    <property type="entry name" value="UBIQUINONE BIOSYNTHESIS MONOOXYGENASE COQ6, MITOCHONDRIAL"/>
    <property type="match status" value="1"/>
</dbReference>
<dbReference type="EMBL" id="JACIEW010000004">
    <property type="protein sequence ID" value="MBB4052241.1"/>
    <property type="molecule type" value="Genomic_DNA"/>
</dbReference>
<keyword evidence="7" id="KW-0503">Monooxygenase</keyword>
<dbReference type="FunFam" id="3.50.50.60:FF:000021">
    <property type="entry name" value="Ubiquinone biosynthesis monooxygenase COQ6"/>
    <property type="match status" value="1"/>
</dbReference>
<dbReference type="PANTHER" id="PTHR43876:SF7">
    <property type="entry name" value="UBIQUINONE BIOSYNTHESIS MONOOXYGENASE COQ6, MITOCHONDRIAL"/>
    <property type="match status" value="1"/>
</dbReference>
<dbReference type="UniPathway" id="UPA00232"/>
<dbReference type="GO" id="GO:0016705">
    <property type="term" value="F:oxidoreductase activity, acting on paired donors, with incorporation or reduction of molecular oxygen"/>
    <property type="evidence" value="ECO:0007669"/>
    <property type="project" value="InterPro"/>
</dbReference>
<dbReference type="GO" id="GO:0004497">
    <property type="term" value="F:monooxygenase activity"/>
    <property type="evidence" value="ECO:0007669"/>
    <property type="project" value="UniProtKB-KW"/>
</dbReference>
<dbReference type="GO" id="GO:0006744">
    <property type="term" value="P:ubiquinone biosynthetic process"/>
    <property type="evidence" value="ECO:0007669"/>
    <property type="project" value="UniProtKB-UniPathway"/>
</dbReference>
<dbReference type="AlphaFoldDB" id="A0A7W6NC04"/>
<evidence type="ECO:0000256" key="4">
    <source>
        <dbReference type="ARBA" id="ARBA00022630"/>
    </source>
</evidence>
<sequence>MSNSGPERHDVIIVGGGPVGLTMALALVRSAPGIKVALVDRRPLAVPRDNRASAIAAGVRRVFEALGVWNEMEHQSQPIESMHITDSGTGDLARPVFLRFDGDVAPGEAFAHMVPNQASGAALLGAVESDITVIAPAEISDWNAGGALTRLTLADGRTLAAPLVIAADGAHSNLRQRAGIDTIAHDYGQTGLVATIAHELPHDGVAYEHFRPAGPFASLPLPGNRSSLVWTEAAQTAPRFLGMTPDELAVEIEAVMGSTLGRVTLEDKLMGFPLRLQLAKSFVGPRLALIGDAAHVVHPIAGQGLNLGLKDVAALAEVVVDALRLGLDHGAPDVLERYQAWRRLDTASMAVVTDGMNRLFSNDIAPVRALRDFGLGLVDRAGPVKSALIRAASGVGGSAPKLLSGLPI</sequence>
<dbReference type="InterPro" id="IPR036188">
    <property type="entry name" value="FAD/NAD-bd_sf"/>
</dbReference>
<evidence type="ECO:0000256" key="7">
    <source>
        <dbReference type="ARBA" id="ARBA00023033"/>
    </source>
</evidence>
<feature type="domain" description="FAD-binding" evidence="8">
    <location>
        <begin position="9"/>
        <end position="344"/>
    </location>
</feature>
<keyword evidence="6 9" id="KW-0560">Oxidoreductase</keyword>
<dbReference type="EC" id="1.14.13.-" evidence="9"/>
<name>A0A7W6NC04_9HYPH</name>
<dbReference type="GO" id="GO:0071949">
    <property type="term" value="F:FAD binding"/>
    <property type="evidence" value="ECO:0007669"/>
    <property type="project" value="InterPro"/>
</dbReference>
<dbReference type="InterPro" id="IPR051205">
    <property type="entry name" value="UbiH/COQ6_monooxygenase"/>
</dbReference>
<dbReference type="PRINTS" id="PR00420">
    <property type="entry name" value="RNGMNOXGNASE"/>
</dbReference>
<comment type="similarity">
    <text evidence="3">Belongs to the UbiH/COQ6 family.</text>
</comment>
<keyword evidence="10" id="KW-1185">Reference proteome</keyword>
<keyword evidence="4" id="KW-0285">Flavoprotein</keyword>
<organism evidence="9 10">
    <name type="scientific">Devosia subaequoris</name>
    <dbReference type="NCBI Taxonomy" id="395930"/>
    <lineage>
        <taxon>Bacteria</taxon>
        <taxon>Pseudomonadati</taxon>
        <taxon>Pseudomonadota</taxon>
        <taxon>Alphaproteobacteria</taxon>
        <taxon>Hyphomicrobiales</taxon>
        <taxon>Devosiaceae</taxon>
        <taxon>Devosia</taxon>
    </lineage>
</organism>
<proteinExistence type="inferred from homology"/>
<evidence type="ECO:0000256" key="2">
    <source>
        <dbReference type="ARBA" id="ARBA00004749"/>
    </source>
</evidence>
<comment type="cofactor">
    <cofactor evidence="1">
        <name>FAD</name>
        <dbReference type="ChEBI" id="CHEBI:57692"/>
    </cofactor>
</comment>
<protein>
    <submittedName>
        <fullName evidence="9">2-octaprenyl-6-methoxyphenol hydroxylase</fullName>
        <ecNumber evidence="9">1.14.13.-</ecNumber>
    </submittedName>
</protein>
<dbReference type="RefSeq" id="WP_183310963.1">
    <property type="nucleotide sequence ID" value="NZ_JACIEW010000004.1"/>
</dbReference>
<evidence type="ECO:0000256" key="5">
    <source>
        <dbReference type="ARBA" id="ARBA00022827"/>
    </source>
</evidence>
<evidence type="ECO:0000313" key="9">
    <source>
        <dbReference type="EMBL" id="MBB4052241.1"/>
    </source>
</evidence>
<dbReference type="PROSITE" id="PS01304">
    <property type="entry name" value="UBIH"/>
    <property type="match status" value="1"/>
</dbReference>
<evidence type="ECO:0000259" key="8">
    <source>
        <dbReference type="Pfam" id="PF01494"/>
    </source>
</evidence>
<evidence type="ECO:0000313" key="10">
    <source>
        <dbReference type="Proteomes" id="UP000547011"/>
    </source>
</evidence>
<dbReference type="Gene3D" id="3.50.50.60">
    <property type="entry name" value="FAD/NAD(P)-binding domain"/>
    <property type="match status" value="2"/>
</dbReference>
<dbReference type="InterPro" id="IPR010971">
    <property type="entry name" value="UbiH/COQ6"/>
</dbReference>
<comment type="caution">
    <text evidence="9">The sequence shown here is derived from an EMBL/GenBank/DDBJ whole genome shotgun (WGS) entry which is preliminary data.</text>
</comment>
<evidence type="ECO:0000256" key="1">
    <source>
        <dbReference type="ARBA" id="ARBA00001974"/>
    </source>
</evidence>
<dbReference type="Pfam" id="PF01494">
    <property type="entry name" value="FAD_binding_3"/>
    <property type="match status" value="1"/>
</dbReference>
<evidence type="ECO:0000256" key="3">
    <source>
        <dbReference type="ARBA" id="ARBA00005349"/>
    </source>
</evidence>
<dbReference type="Proteomes" id="UP000547011">
    <property type="component" value="Unassembled WGS sequence"/>
</dbReference>
<dbReference type="SUPFAM" id="SSF51905">
    <property type="entry name" value="FAD/NAD(P)-binding domain"/>
    <property type="match status" value="1"/>
</dbReference>
<gene>
    <name evidence="9" type="ORF">GGR20_001884</name>
</gene>
<reference evidence="9 10" key="1">
    <citation type="submission" date="2020-08" db="EMBL/GenBank/DDBJ databases">
        <title>Genomic Encyclopedia of Type Strains, Phase IV (KMG-IV): sequencing the most valuable type-strain genomes for metagenomic binning, comparative biology and taxonomic classification.</title>
        <authorList>
            <person name="Goeker M."/>
        </authorList>
    </citation>
    <scope>NUCLEOTIDE SEQUENCE [LARGE SCALE GENOMIC DNA]</scope>
    <source>
        <strain evidence="9 10">DSM 23447</strain>
    </source>
</reference>
<accession>A0A7W6NC04</accession>
<comment type="pathway">
    <text evidence="2">Cofactor biosynthesis; ubiquinone biosynthesis.</text>
</comment>